<evidence type="ECO:0000313" key="1">
    <source>
        <dbReference type="EMBL" id="PYE82072.1"/>
    </source>
</evidence>
<sequence>MGILDIFKSENSKPKTALKRKKETEKFLKSINVPFIEHLPMIEEENEVRIRKPAEITKRILVLTYLNYIAEEPDSKIEVIEFLKSNGLWEKVSPDEKLLFKSEELTEQELINISWRSEAIWVLLWAINKVEEIELPIEQVEIMEIVSKLPKFMSNPTEYIKSATIRPTSEILDFSDLTYRIHWATRNAELNNEKSLEFHPSIVMERHYAINWVTFYEEEWDDISTDT</sequence>
<dbReference type="Proteomes" id="UP000248054">
    <property type="component" value="Unassembled WGS sequence"/>
</dbReference>
<reference evidence="1 2" key="1">
    <citation type="submission" date="2018-06" db="EMBL/GenBank/DDBJ databases">
        <title>Genomic Encyclopedia of Type Strains, Phase III (KMG-III): the genomes of soil and plant-associated and newly described type strains.</title>
        <authorList>
            <person name="Whitman W."/>
        </authorList>
    </citation>
    <scope>NUCLEOTIDE SEQUENCE [LARGE SCALE GENOMIC DNA]</scope>
    <source>
        <strain evidence="1 2">CECT 7945</strain>
    </source>
</reference>
<evidence type="ECO:0000313" key="2">
    <source>
        <dbReference type="Proteomes" id="UP000248054"/>
    </source>
</evidence>
<proteinExistence type="predicted"/>
<dbReference type="RefSeq" id="WP_110475422.1">
    <property type="nucleotide sequence ID" value="NZ_BMWQ01000002.1"/>
</dbReference>
<dbReference type="InterPro" id="IPR025368">
    <property type="entry name" value="DUF4272"/>
</dbReference>
<dbReference type="Pfam" id="PF14094">
    <property type="entry name" value="DUF4272"/>
    <property type="match status" value="1"/>
</dbReference>
<dbReference type="AlphaFoldDB" id="A0A2V4WYH5"/>
<organism evidence="1 2">
    <name type="scientific">Winogradskyella epiphytica</name>
    <dbReference type="NCBI Taxonomy" id="262005"/>
    <lineage>
        <taxon>Bacteria</taxon>
        <taxon>Pseudomonadati</taxon>
        <taxon>Bacteroidota</taxon>
        <taxon>Flavobacteriia</taxon>
        <taxon>Flavobacteriales</taxon>
        <taxon>Flavobacteriaceae</taxon>
        <taxon>Winogradskyella</taxon>
    </lineage>
</organism>
<dbReference type="EMBL" id="QJTD01000002">
    <property type="protein sequence ID" value="PYE82072.1"/>
    <property type="molecule type" value="Genomic_DNA"/>
</dbReference>
<dbReference type="OrthoDB" id="4399984at2"/>
<keyword evidence="2" id="KW-1185">Reference proteome</keyword>
<name>A0A2V4WYH5_9FLAO</name>
<gene>
    <name evidence="1" type="ORF">DFQ11_102652</name>
</gene>
<protein>
    <submittedName>
        <fullName evidence="1">Uncharacterized protein DUF4272</fullName>
    </submittedName>
</protein>
<accession>A0A2V4WYH5</accession>
<comment type="caution">
    <text evidence="1">The sequence shown here is derived from an EMBL/GenBank/DDBJ whole genome shotgun (WGS) entry which is preliminary data.</text>
</comment>